<dbReference type="Gene3D" id="3.40.630.30">
    <property type="match status" value="1"/>
</dbReference>
<dbReference type="InterPro" id="IPR050832">
    <property type="entry name" value="Bact_Acetyltransf"/>
</dbReference>
<evidence type="ECO:0000313" key="4">
    <source>
        <dbReference type="EMBL" id="PMQ21939.1"/>
    </source>
</evidence>
<dbReference type="RefSeq" id="WP_102598347.1">
    <property type="nucleotide sequence ID" value="NZ_JABUYH010000158.1"/>
</dbReference>
<keyword evidence="2" id="KW-0012">Acyltransferase</keyword>
<dbReference type="InterPro" id="IPR016181">
    <property type="entry name" value="Acyl_CoA_acyltransferase"/>
</dbReference>
<evidence type="ECO:0000256" key="2">
    <source>
        <dbReference type="ARBA" id="ARBA00023315"/>
    </source>
</evidence>
<keyword evidence="1" id="KW-0808">Transferase</keyword>
<dbReference type="Pfam" id="PF13508">
    <property type="entry name" value="Acetyltransf_7"/>
    <property type="match status" value="1"/>
</dbReference>
<evidence type="ECO:0000313" key="5">
    <source>
        <dbReference type="Proteomes" id="UP000235739"/>
    </source>
</evidence>
<sequence>MENLSIRTANLDDIDDIRSIGLMTWPATYLSFTSPDFVMDNLNTWWSRGSVSTSITDDTTFIAFQDGKAVGTLTLGLFEGEPVIWKIYVLPEAHGRGIGSALMDAALAAIGPAQDVRIEFVKGNSAAQKFYERRGFMFDFEEDMAEGFTTVWLRRPANSMIPAT</sequence>
<accession>A0A2N7S720</accession>
<dbReference type="AlphaFoldDB" id="A0A2N7S720"/>
<proteinExistence type="predicted"/>
<protein>
    <recommendedName>
        <fullName evidence="3">N-acetyltransferase domain-containing protein</fullName>
    </recommendedName>
</protein>
<organism evidence="4 5">
    <name type="scientific">Glutamicibacter arilaitensis</name>
    <dbReference type="NCBI Taxonomy" id="256701"/>
    <lineage>
        <taxon>Bacteria</taxon>
        <taxon>Bacillati</taxon>
        <taxon>Actinomycetota</taxon>
        <taxon>Actinomycetes</taxon>
        <taxon>Micrococcales</taxon>
        <taxon>Micrococcaceae</taxon>
        <taxon>Glutamicibacter</taxon>
    </lineage>
</organism>
<dbReference type="Proteomes" id="UP000235739">
    <property type="component" value="Unassembled WGS sequence"/>
</dbReference>
<comment type="caution">
    <text evidence="4">The sequence shown here is derived from an EMBL/GenBank/DDBJ whole genome shotgun (WGS) entry which is preliminary data.</text>
</comment>
<evidence type="ECO:0000256" key="1">
    <source>
        <dbReference type="ARBA" id="ARBA00022679"/>
    </source>
</evidence>
<dbReference type="EMBL" id="PNQX01000001">
    <property type="protein sequence ID" value="PMQ21939.1"/>
    <property type="molecule type" value="Genomic_DNA"/>
</dbReference>
<reference evidence="4 5" key="1">
    <citation type="journal article" date="2017" name="Elife">
        <title>Extensive horizontal gene transfer in cheese-associated bacteria.</title>
        <authorList>
            <person name="Bonham K.S."/>
            <person name="Wolfe B.E."/>
            <person name="Dutton R.J."/>
        </authorList>
    </citation>
    <scope>NUCLEOTIDE SEQUENCE [LARGE SCALE GENOMIC DNA]</scope>
    <source>
        <strain evidence="4 5">JB182</strain>
    </source>
</reference>
<name>A0A2N7S720_9MICC</name>
<dbReference type="SUPFAM" id="SSF55729">
    <property type="entry name" value="Acyl-CoA N-acyltransferases (Nat)"/>
    <property type="match status" value="1"/>
</dbReference>
<evidence type="ECO:0000259" key="3">
    <source>
        <dbReference type="PROSITE" id="PS51186"/>
    </source>
</evidence>
<dbReference type="PROSITE" id="PS51186">
    <property type="entry name" value="GNAT"/>
    <property type="match status" value="1"/>
</dbReference>
<feature type="domain" description="N-acetyltransferase" evidence="3">
    <location>
        <begin position="4"/>
        <end position="158"/>
    </location>
</feature>
<dbReference type="PANTHER" id="PTHR43877">
    <property type="entry name" value="AMINOALKYLPHOSPHONATE N-ACETYLTRANSFERASE-RELATED-RELATED"/>
    <property type="match status" value="1"/>
</dbReference>
<gene>
    <name evidence="4" type="ORF">CIK84_10640</name>
</gene>
<dbReference type="InterPro" id="IPR000182">
    <property type="entry name" value="GNAT_dom"/>
</dbReference>
<dbReference type="GO" id="GO:0016747">
    <property type="term" value="F:acyltransferase activity, transferring groups other than amino-acyl groups"/>
    <property type="evidence" value="ECO:0007669"/>
    <property type="project" value="InterPro"/>
</dbReference>
<dbReference type="CDD" id="cd04301">
    <property type="entry name" value="NAT_SF"/>
    <property type="match status" value="1"/>
</dbReference>